<gene>
    <name evidence="2" type="ORF">QU605_06070</name>
</gene>
<evidence type="ECO:0000313" key="2">
    <source>
        <dbReference type="EMBL" id="MDM9631025.1"/>
    </source>
</evidence>
<keyword evidence="1" id="KW-0812">Transmembrane</keyword>
<proteinExistence type="predicted"/>
<dbReference type="Proteomes" id="UP001174839">
    <property type="component" value="Unassembled WGS sequence"/>
</dbReference>
<reference evidence="2" key="1">
    <citation type="submission" date="2023-06" db="EMBL/GenBank/DDBJ databases">
        <title>Robiginitalea aurantiacus sp. nov. and Algoriphagus sediminis sp. nov., isolated from coastal sediment.</title>
        <authorList>
            <person name="Zhou Z.Y."/>
            <person name="An J."/>
            <person name="Jia Y.W."/>
            <person name="Du Z.J."/>
        </authorList>
    </citation>
    <scope>NUCLEOTIDE SEQUENCE</scope>
    <source>
        <strain evidence="2">M39</strain>
    </source>
</reference>
<comment type="caution">
    <text evidence="2">The sequence shown here is derived from an EMBL/GenBank/DDBJ whole genome shotgun (WGS) entry which is preliminary data.</text>
</comment>
<evidence type="ECO:0000313" key="3">
    <source>
        <dbReference type="Proteomes" id="UP001174839"/>
    </source>
</evidence>
<keyword evidence="3" id="KW-1185">Reference proteome</keyword>
<organism evidence="2 3">
    <name type="scientific">Robiginitalea aurantiaca</name>
    <dbReference type="NCBI Taxonomy" id="3056915"/>
    <lineage>
        <taxon>Bacteria</taxon>
        <taxon>Pseudomonadati</taxon>
        <taxon>Bacteroidota</taxon>
        <taxon>Flavobacteriia</taxon>
        <taxon>Flavobacteriales</taxon>
        <taxon>Flavobacteriaceae</taxon>
        <taxon>Robiginitalea</taxon>
    </lineage>
</organism>
<sequence>MTKQRLLSQALIGGVLYFVVSLILERSFSSEVMQKEGVEALIFALVYGVGLWAYHRFIKK</sequence>
<keyword evidence="1" id="KW-1133">Transmembrane helix</keyword>
<feature type="transmembrane region" description="Helical" evidence="1">
    <location>
        <begin position="36"/>
        <end position="54"/>
    </location>
</feature>
<protein>
    <submittedName>
        <fullName evidence="2">Uncharacterized protein</fullName>
    </submittedName>
</protein>
<name>A0ABT7WDN3_9FLAO</name>
<keyword evidence="1" id="KW-0472">Membrane</keyword>
<dbReference type="EMBL" id="JAUDUY010000002">
    <property type="protein sequence ID" value="MDM9631025.1"/>
    <property type="molecule type" value="Genomic_DNA"/>
</dbReference>
<accession>A0ABT7WDN3</accession>
<feature type="transmembrane region" description="Helical" evidence="1">
    <location>
        <begin position="6"/>
        <end position="24"/>
    </location>
</feature>
<dbReference type="RefSeq" id="WP_289724384.1">
    <property type="nucleotide sequence ID" value="NZ_JAUDUY010000002.1"/>
</dbReference>
<evidence type="ECO:0000256" key="1">
    <source>
        <dbReference type="SAM" id="Phobius"/>
    </source>
</evidence>